<evidence type="ECO:0000313" key="5">
    <source>
        <dbReference type="Proteomes" id="UP000507245"/>
    </source>
</evidence>
<dbReference type="AlphaFoldDB" id="A0A6J5TRX1"/>
<reference evidence="5" key="1">
    <citation type="journal article" date="2020" name="Genome Biol.">
        <title>Gamete binning: chromosome-level and haplotype-resolved genome assembly enabled by high-throughput single-cell sequencing of gamete genomes.</title>
        <authorList>
            <person name="Campoy J.A."/>
            <person name="Sun H."/>
            <person name="Goel M."/>
            <person name="Jiao W.-B."/>
            <person name="Folz-Donahue K."/>
            <person name="Wang N."/>
            <person name="Rubio M."/>
            <person name="Liu C."/>
            <person name="Kukat C."/>
            <person name="Ruiz D."/>
            <person name="Huettel B."/>
            <person name="Schneeberger K."/>
        </authorList>
    </citation>
    <scope>NUCLEOTIDE SEQUENCE [LARGE SCALE GENOMIC DNA]</scope>
    <source>
        <strain evidence="5">cv. Rojo Pasion</strain>
    </source>
</reference>
<keyword evidence="5" id="KW-1185">Reference proteome</keyword>
<feature type="region of interest" description="Disordered" evidence="1">
    <location>
        <begin position="27"/>
        <end position="58"/>
    </location>
</feature>
<evidence type="ECO:0000256" key="1">
    <source>
        <dbReference type="SAM" id="MobiDB-lite"/>
    </source>
</evidence>
<proteinExistence type="predicted"/>
<dbReference type="EMBL" id="CAEKKB010000001">
    <property type="protein sequence ID" value="CAB4296549.1"/>
    <property type="molecule type" value="Genomic_DNA"/>
</dbReference>
<dbReference type="Proteomes" id="UP000507245">
    <property type="component" value="Unassembled WGS sequence"/>
</dbReference>
<reference evidence="2 4" key="2">
    <citation type="submission" date="2020-05" db="EMBL/GenBank/DDBJ databases">
        <authorList>
            <person name="Campoy J."/>
            <person name="Schneeberger K."/>
            <person name="Spophaly S."/>
        </authorList>
    </citation>
    <scope>NUCLEOTIDE SEQUENCE [LARGE SCALE GENOMIC DNA]</scope>
    <source>
        <strain evidence="2">PruArmRojPasFocal</strain>
    </source>
</reference>
<evidence type="ECO:0000313" key="3">
    <source>
        <dbReference type="EMBL" id="CAB4296549.1"/>
    </source>
</evidence>
<accession>A0A6J5TRX1</accession>
<dbReference type="EMBL" id="CAEKDK010000001">
    <property type="protein sequence ID" value="CAB4265967.1"/>
    <property type="molecule type" value="Genomic_DNA"/>
</dbReference>
<evidence type="ECO:0000313" key="4">
    <source>
        <dbReference type="Proteomes" id="UP000507222"/>
    </source>
</evidence>
<protein>
    <submittedName>
        <fullName evidence="2">Uncharacterized protein</fullName>
    </submittedName>
</protein>
<sequence length="74" mass="8594">MSVSLHRRSRRSFKLGIFFQNEQHHHPFFDNESREKRARPAQGPQAKASSAVAKKTDNSDMNGLCECKFLWCKN</sequence>
<gene>
    <name evidence="2" type="ORF">CURHAP_LOCUS8184</name>
    <name evidence="3" type="ORF">ORAREDHAP_LOCUS8173</name>
</gene>
<name>A0A6J5TRX1_PRUAR</name>
<dbReference type="Proteomes" id="UP000507222">
    <property type="component" value="Unassembled WGS sequence"/>
</dbReference>
<evidence type="ECO:0000313" key="2">
    <source>
        <dbReference type="EMBL" id="CAB4265967.1"/>
    </source>
</evidence>
<organism evidence="2 4">
    <name type="scientific">Prunus armeniaca</name>
    <name type="common">Apricot</name>
    <name type="synonym">Armeniaca vulgaris</name>
    <dbReference type="NCBI Taxonomy" id="36596"/>
    <lineage>
        <taxon>Eukaryota</taxon>
        <taxon>Viridiplantae</taxon>
        <taxon>Streptophyta</taxon>
        <taxon>Embryophyta</taxon>
        <taxon>Tracheophyta</taxon>
        <taxon>Spermatophyta</taxon>
        <taxon>Magnoliopsida</taxon>
        <taxon>eudicotyledons</taxon>
        <taxon>Gunneridae</taxon>
        <taxon>Pentapetalae</taxon>
        <taxon>rosids</taxon>
        <taxon>fabids</taxon>
        <taxon>Rosales</taxon>
        <taxon>Rosaceae</taxon>
        <taxon>Amygdaloideae</taxon>
        <taxon>Amygdaleae</taxon>
        <taxon>Prunus</taxon>
    </lineage>
</organism>